<sequence>MVPTLRSGDVVLVRYGTTPRPNDLVLVRWPARPDQLSVKRAVRRDGEGWHVEGDNPFASTDSRTLGAADVVGVIRIRLWPRPRRLG</sequence>
<reference evidence="2 3" key="1">
    <citation type="submission" date="2020-08" db="EMBL/GenBank/DDBJ databases">
        <title>Sequencing the genomes of 1000 actinobacteria strains.</title>
        <authorList>
            <person name="Klenk H.-P."/>
        </authorList>
    </citation>
    <scope>NUCLEOTIDE SEQUENCE [LARGE SCALE GENOMIC DNA]</scope>
    <source>
        <strain evidence="2 3">DSM 45486</strain>
    </source>
</reference>
<accession>A0A7W9HP30</accession>
<proteinExistence type="predicted"/>
<dbReference type="InterPro" id="IPR036286">
    <property type="entry name" value="LexA/Signal_pep-like_sf"/>
</dbReference>
<organism evidence="2 3">
    <name type="scientific">Saccharothrix ecbatanensis</name>
    <dbReference type="NCBI Taxonomy" id="1105145"/>
    <lineage>
        <taxon>Bacteria</taxon>
        <taxon>Bacillati</taxon>
        <taxon>Actinomycetota</taxon>
        <taxon>Actinomycetes</taxon>
        <taxon>Pseudonocardiales</taxon>
        <taxon>Pseudonocardiaceae</taxon>
        <taxon>Saccharothrix</taxon>
    </lineage>
</organism>
<dbReference type="CDD" id="cd06462">
    <property type="entry name" value="Peptidase_S24_S26"/>
    <property type="match status" value="1"/>
</dbReference>
<gene>
    <name evidence="2" type="ORF">F4560_005617</name>
</gene>
<dbReference type="InterPro" id="IPR015927">
    <property type="entry name" value="Peptidase_S24_S26A/B/C"/>
</dbReference>
<keyword evidence="3" id="KW-1185">Reference proteome</keyword>
<dbReference type="Pfam" id="PF00717">
    <property type="entry name" value="Peptidase_S24"/>
    <property type="match status" value="1"/>
</dbReference>
<evidence type="ECO:0000313" key="2">
    <source>
        <dbReference type="EMBL" id="MBB5805849.1"/>
    </source>
</evidence>
<evidence type="ECO:0000313" key="3">
    <source>
        <dbReference type="Proteomes" id="UP000552097"/>
    </source>
</evidence>
<dbReference type="AlphaFoldDB" id="A0A7W9HP30"/>
<comment type="caution">
    <text evidence="2">The sequence shown here is derived from an EMBL/GenBank/DDBJ whole genome shotgun (WGS) entry which is preliminary data.</text>
</comment>
<dbReference type="EMBL" id="JACHMO010000001">
    <property type="protein sequence ID" value="MBB5805849.1"/>
    <property type="molecule type" value="Genomic_DNA"/>
</dbReference>
<dbReference type="Proteomes" id="UP000552097">
    <property type="component" value="Unassembled WGS sequence"/>
</dbReference>
<feature type="domain" description="Peptidase S24/S26A/S26B/S26C" evidence="1">
    <location>
        <begin position="1"/>
        <end position="57"/>
    </location>
</feature>
<dbReference type="Gene3D" id="2.10.109.10">
    <property type="entry name" value="Umud Fragment, subunit A"/>
    <property type="match status" value="1"/>
</dbReference>
<name>A0A7W9HP30_9PSEU</name>
<protein>
    <submittedName>
        <fullName evidence="2">Phage repressor protein C with HTH and peptisase S24 domain</fullName>
    </submittedName>
</protein>
<dbReference type="SUPFAM" id="SSF51306">
    <property type="entry name" value="LexA/Signal peptidase"/>
    <property type="match status" value="1"/>
</dbReference>
<evidence type="ECO:0000259" key="1">
    <source>
        <dbReference type="Pfam" id="PF00717"/>
    </source>
</evidence>